<name>A0ABV7E9Y1_9SPHN</name>
<dbReference type="PANTHER" id="PTHR30619">
    <property type="entry name" value="DNA INTERNALIZATION/COMPETENCE PROTEIN COMEC/REC2"/>
    <property type="match status" value="1"/>
</dbReference>
<feature type="transmembrane region" description="Helical" evidence="6">
    <location>
        <begin position="74"/>
        <end position="92"/>
    </location>
</feature>
<dbReference type="PANTHER" id="PTHR30619:SF1">
    <property type="entry name" value="RECOMBINATION PROTEIN 2"/>
    <property type="match status" value="1"/>
</dbReference>
<evidence type="ECO:0000256" key="1">
    <source>
        <dbReference type="ARBA" id="ARBA00004651"/>
    </source>
</evidence>
<reference evidence="10" key="1">
    <citation type="journal article" date="2019" name="Int. J. Syst. Evol. Microbiol.">
        <title>The Global Catalogue of Microorganisms (GCM) 10K type strain sequencing project: providing services to taxonomists for standard genome sequencing and annotation.</title>
        <authorList>
            <consortium name="The Broad Institute Genomics Platform"/>
            <consortium name="The Broad Institute Genome Sequencing Center for Infectious Disease"/>
            <person name="Wu L."/>
            <person name="Ma J."/>
        </authorList>
    </citation>
    <scope>NUCLEOTIDE SEQUENCE [LARGE SCALE GENOMIC DNA]</scope>
    <source>
        <strain evidence="10">KCTC 52606</strain>
    </source>
</reference>
<comment type="caution">
    <text evidence="9">The sequence shown here is derived from an EMBL/GenBank/DDBJ whole genome shotgun (WGS) entry which is preliminary data.</text>
</comment>
<feature type="transmembrane region" description="Helical" evidence="6">
    <location>
        <begin position="530"/>
        <end position="547"/>
    </location>
</feature>
<feature type="transmembrane region" description="Helical" evidence="6">
    <location>
        <begin position="398"/>
        <end position="417"/>
    </location>
</feature>
<dbReference type="InterPro" id="IPR004477">
    <property type="entry name" value="ComEC_N"/>
</dbReference>
<feature type="transmembrane region" description="Helical" evidence="6">
    <location>
        <begin position="51"/>
        <end position="68"/>
    </location>
</feature>
<evidence type="ECO:0000259" key="8">
    <source>
        <dbReference type="Pfam" id="PF13567"/>
    </source>
</evidence>
<dbReference type="RefSeq" id="WP_377923199.1">
    <property type="nucleotide sequence ID" value="NZ_JBHRSU010000001.1"/>
</dbReference>
<keyword evidence="5 6" id="KW-0472">Membrane</keyword>
<protein>
    <submittedName>
        <fullName evidence="9">ComEC/Rec2 family competence protein</fullName>
    </submittedName>
</protein>
<accession>A0ABV7E9Y1</accession>
<evidence type="ECO:0000256" key="2">
    <source>
        <dbReference type="ARBA" id="ARBA00022475"/>
    </source>
</evidence>
<feature type="transmembrane region" description="Helical" evidence="6">
    <location>
        <begin position="292"/>
        <end position="315"/>
    </location>
</feature>
<feature type="transmembrane region" description="Helical" evidence="6">
    <location>
        <begin position="327"/>
        <end position="345"/>
    </location>
</feature>
<feature type="transmembrane region" description="Helical" evidence="6">
    <location>
        <begin position="351"/>
        <end position="368"/>
    </location>
</feature>
<sequence length="724" mass="76970">MMATRPTPLVPMGEETGDAAMRQSPWLRRVNLSSMADDAERFLEGAGFDRGPWLAVILAGGIAAWLVLPGPAAWLAAMAGGIFLCLGALAAWRGRENRGHLVMACVTAGLVFAGGVGTIWARSTLVGLPGIERAMFGRFDARILQRIEQPAEGRTRLVLAIRDPETSEPMKVRVNLPLAMDDPAFLPGAVVRVQARLMPPAPPMLPGSYNFARAAWFEGLAATGSVTAPPVLLATSRQESLLAATKRRLSAHVRAQLAGPAGSIAAALASGDRGAISLADEEAMRDSGLTHLLSISGLHVTALIGGAYLLALRLLALWPWLVLRVRLPLLAAGVGAGAGIFYTLLTGAEVPTVRSCIAALLVLGALAMGREALSLRMVAAAAGAVLLLWPEALVGPSFQMSFAAVIAIVALHGAEPVRRFLAPHEESLARKYARRTFMLLVTGIVIEIALMPIVMFHFHRAGTYGALANVVAIPLVTFVSMPLIALALFLDLAGLGAPVWWLAGKTLDLLLTIARFTADQPGAVKLMPQMGRGTFALFVVGGLWLALWKGKARLAGLLPVGMASVMMAFTPVPDILISGDGRHVGITGENDGLLLLRPSRSSYVTDNFMELAGVKGIPIPLSEWPGADCTGDFCVVTLKRAGRDWHILMSRSRNQVAERSLAAACERADIVVSDRWLPSSCRPRWIKADRRSLSETGGLAINLSGPTMRSVAQEQGEHGWWRGG</sequence>
<dbReference type="Proteomes" id="UP001595378">
    <property type="component" value="Unassembled WGS sequence"/>
</dbReference>
<dbReference type="EMBL" id="JBHRSU010000001">
    <property type="protein sequence ID" value="MFC3099534.1"/>
    <property type="molecule type" value="Genomic_DNA"/>
</dbReference>
<dbReference type="Pfam" id="PF03772">
    <property type="entry name" value="Competence"/>
    <property type="match status" value="1"/>
</dbReference>
<feature type="transmembrane region" description="Helical" evidence="6">
    <location>
        <begin position="101"/>
        <end position="121"/>
    </location>
</feature>
<feature type="domain" description="ComEC/Rec2-related protein" evidence="7">
    <location>
        <begin position="268"/>
        <end position="550"/>
    </location>
</feature>
<evidence type="ECO:0000256" key="3">
    <source>
        <dbReference type="ARBA" id="ARBA00022692"/>
    </source>
</evidence>
<organism evidence="9 10">
    <name type="scientific">Alteraurantiacibacter lauratis</name>
    <dbReference type="NCBI Taxonomy" id="2054627"/>
    <lineage>
        <taxon>Bacteria</taxon>
        <taxon>Pseudomonadati</taxon>
        <taxon>Pseudomonadota</taxon>
        <taxon>Alphaproteobacteria</taxon>
        <taxon>Sphingomonadales</taxon>
        <taxon>Erythrobacteraceae</taxon>
        <taxon>Alteraurantiacibacter</taxon>
    </lineage>
</organism>
<comment type="subcellular location">
    <subcellularLocation>
        <location evidence="1">Cell membrane</location>
        <topology evidence="1">Multi-pass membrane protein</topology>
    </subcellularLocation>
</comment>
<evidence type="ECO:0000256" key="6">
    <source>
        <dbReference type="SAM" id="Phobius"/>
    </source>
</evidence>
<evidence type="ECO:0000259" key="7">
    <source>
        <dbReference type="Pfam" id="PF03772"/>
    </source>
</evidence>
<gene>
    <name evidence="9" type="ORF">ACFODK_01350</name>
</gene>
<keyword evidence="3 6" id="KW-0812">Transmembrane</keyword>
<feature type="domain" description="DUF4131" evidence="8">
    <location>
        <begin position="73"/>
        <end position="229"/>
    </location>
</feature>
<evidence type="ECO:0000313" key="10">
    <source>
        <dbReference type="Proteomes" id="UP001595378"/>
    </source>
</evidence>
<evidence type="ECO:0000256" key="4">
    <source>
        <dbReference type="ARBA" id="ARBA00022989"/>
    </source>
</evidence>
<feature type="transmembrane region" description="Helical" evidence="6">
    <location>
        <begin position="554"/>
        <end position="572"/>
    </location>
</feature>
<evidence type="ECO:0000313" key="9">
    <source>
        <dbReference type="EMBL" id="MFC3099534.1"/>
    </source>
</evidence>
<feature type="transmembrane region" description="Helical" evidence="6">
    <location>
        <begin position="499"/>
        <end position="518"/>
    </location>
</feature>
<dbReference type="Pfam" id="PF13567">
    <property type="entry name" value="DUF4131"/>
    <property type="match status" value="1"/>
</dbReference>
<keyword evidence="4 6" id="KW-1133">Transmembrane helix</keyword>
<dbReference type="InterPro" id="IPR025405">
    <property type="entry name" value="DUF4131"/>
</dbReference>
<feature type="transmembrane region" description="Helical" evidence="6">
    <location>
        <begin position="375"/>
        <end position="392"/>
    </location>
</feature>
<proteinExistence type="predicted"/>
<evidence type="ECO:0000256" key="5">
    <source>
        <dbReference type="ARBA" id="ARBA00023136"/>
    </source>
</evidence>
<dbReference type="NCBIfam" id="TIGR00360">
    <property type="entry name" value="ComEC_N-term"/>
    <property type="match status" value="1"/>
</dbReference>
<keyword evidence="10" id="KW-1185">Reference proteome</keyword>
<feature type="transmembrane region" description="Helical" evidence="6">
    <location>
        <begin position="464"/>
        <end position="490"/>
    </location>
</feature>
<feature type="transmembrane region" description="Helical" evidence="6">
    <location>
        <begin position="437"/>
        <end position="458"/>
    </location>
</feature>
<keyword evidence="2" id="KW-1003">Cell membrane</keyword>
<dbReference type="InterPro" id="IPR052159">
    <property type="entry name" value="Competence_DNA_uptake"/>
</dbReference>